<dbReference type="AlphaFoldDB" id="A0AAI9T3L4"/>
<keyword evidence="1" id="KW-1133">Transmembrane helix</keyword>
<evidence type="ECO:0008006" key="4">
    <source>
        <dbReference type="Google" id="ProtNLM"/>
    </source>
</evidence>
<evidence type="ECO:0000256" key="1">
    <source>
        <dbReference type="SAM" id="Phobius"/>
    </source>
</evidence>
<reference evidence="2 3" key="1">
    <citation type="journal article" date="2012" name="J. Proteome Res.">
        <title>Application of Spiroplasma melliferum proteogenomic profiling for the discovery of virulence factors and pathogenicity mechanisms in host-associated spiroplasmas.</title>
        <authorList>
            <person name="Alexeev D."/>
            <person name="Kostrjukova E."/>
            <person name="Aliper A."/>
            <person name="Popenko A."/>
            <person name="Bazaleev N."/>
            <person name="Tyakht A."/>
            <person name="Selezneva O."/>
            <person name="Akopian T."/>
            <person name="Prichodko E."/>
            <person name="Kondratov I."/>
            <person name="Chukin M."/>
            <person name="Demina I."/>
            <person name="Galyamina M."/>
            <person name="Kamashev D."/>
            <person name="Vanyushkina A."/>
            <person name="Ladygina V."/>
            <person name="Levitskii S."/>
            <person name="Lazarev V."/>
            <person name="Govorun V."/>
        </authorList>
    </citation>
    <scope>NUCLEOTIDE SEQUENCE [LARGE SCALE GENOMIC DNA]</scope>
    <source>
        <strain evidence="2 3">KC3</strain>
    </source>
</reference>
<feature type="transmembrane region" description="Helical" evidence="1">
    <location>
        <begin position="77"/>
        <end position="97"/>
    </location>
</feature>
<dbReference type="Proteomes" id="UP000004057">
    <property type="component" value="Unassembled WGS sequence"/>
</dbReference>
<organism evidence="2 3">
    <name type="scientific">Spiroplasma melliferum KC3</name>
    <dbReference type="NCBI Taxonomy" id="570509"/>
    <lineage>
        <taxon>Bacteria</taxon>
        <taxon>Bacillati</taxon>
        <taxon>Mycoplasmatota</taxon>
        <taxon>Mollicutes</taxon>
        <taxon>Entomoplasmatales</taxon>
        <taxon>Spiroplasmataceae</taxon>
        <taxon>Spiroplasma</taxon>
    </lineage>
</organism>
<keyword evidence="1" id="KW-0812">Transmembrane</keyword>
<protein>
    <recommendedName>
        <fullName evidence="4">Spiroplasmavirus-related protein</fullName>
    </recommendedName>
</protein>
<feature type="transmembrane region" description="Helical" evidence="1">
    <location>
        <begin position="37"/>
        <end position="57"/>
    </location>
</feature>
<name>A0AAI9T3L4_SPIME</name>
<evidence type="ECO:0000313" key="2">
    <source>
        <dbReference type="EMBL" id="KAI92764.1"/>
    </source>
</evidence>
<keyword evidence="1" id="KW-0472">Membrane</keyword>
<feature type="transmembrane region" description="Helical" evidence="1">
    <location>
        <begin position="12"/>
        <end position="31"/>
    </location>
</feature>
<dbReference type="InterPro" id="IPR027417">
    <property type="entry name" value="P-loop_NTPase"/>
</dbReference>
<sequence>MLNFHKWIKNWFINNWFNTLVYFVCNFLLLYKPLGSNWLRIVFYIVVFVVDIIYIFVMLKDLRNQLRFFKTMKQSPLTYVIGALGTGKTMLMSHYIINSKYEDKFSNYPVLDNNVAVGGMDMLDFKNFKIPLPYSDSNLVVLDEMGLYIDANNYKGNIAKSWGGTIPTFILARQMSINLVFVAQREGHHWVEYRELATGMLVPLNLKRPLVLKGIFRCLVWIFPKFKIQVGFFDDQDNYTIWKQESVKRSANGKKVKLKNAAAIGMQHFKFQISLLDVMQYDTKFLSFVKNLKNDFVVDKSLTYWDMLDLNDVKNIEKMGLRRLQKELGVDK</sequence>
<dbReference type="EMBL" id="AGBZ02000001">
    <property type="protein sequence ID" value="KAI92764.1"/>
    <property type="molecule type" value="Genomic_DNA"/>
</dbReference>
<dbReference type="RefSeq" id="WP_004027891.1">
    <property type="nucleotide sequence ID" value="NZ_AGBZ02000001.1"/>
</dbReference>
<dbReference type="Gene3D" id="3.40.50.300">
    <property type="entry name" value="P-loop containing nucleotide triphosphate hydrolases"/>
    <property type="match status" value="1"/>
</dbReference>
<accession>A0AAI9T3L4</accession>
<comment type="caution">
    <text evidence="2">The sequence shown here is derived from an EMBL/GenBank/DDBJ whole genome shotgun (WGS) entry which is preliminary data.</text>
</comment>
<evidence type="ECO:0000313" key="3">
    <source>
        <dbReference type="Proteomes" id="UP000004057"/>
    </source>
</evidence>
<proteinExistence type="predicted"/>
<gene>
    <name evidence="2" type="ORF">SPM_001760</name>
</gene>